<evidence type="ECO:0000256" key="1">
    <source>
        <dbReference type="SAM" id="Phobius"/>
    </source>
</evidence>
<dbReference type="EMBL" id="JAUSVS010000008">
    <property type="protein sequence ID" value="MDQ0465795.1"/>
    <property type="molecule type" value="Genomic_DNA"/>
</dbReference>
<organism evidence="2 3">
    <name type="scientific">Caulobacter ginsengisoli</name>
    <dbReference type="NCBI Taxonomy" id="400775"/>
    <lineage>
        <taxon>Bacteria</taxon>
        <taxon>Pseudomonadati</taxon>
        <taxon>Pseudomonadota</taxon>
        <taxon>Alphaproteobacteria</taxon>
        <taxon>Caulobacterales</taxon>
        <taxon>Caulobacteraceae</taxon>
        <taxon>Caulobacter</taxon>
    </lineage>
</organism>
<feature type="transmembrane region" description="Helical" evidence="1">
    <location>
        <begin position="64"/>
        <end position="86"/>
    </location>
</feature>
<keyword evidence="1" id="KW-1133">Transmembrane helix</keyword>
<evidence type="ECO:0000313" key="3">
    <source>
        <dbReference type="Proteomes" id="UP001228905"/>
    </source>
</evidence>
<protein>
    <recommendedName>
        <fullName evidence="4">DUF4013 domain-containing protein</fullName>
    </recommendedName>
</protein>
<proteinExistence type="predicted"/>
<sequence>MSSKPAQRGLDIGHVVALMVRAVVRRPVTILLLLVAYMAILYGLEAFKQWLSFIGRDEPLRDGPLAVVATIAVMACGGVAAARAMLRAAAEGEPAPIPTGRLPTAFLAAATLVAIGHAPIFLANSFGPLLPGLQGMASLFGLARFATGLVVLIFWAPAIAGALTGGGSLAAVLGRTAALTSGSRLLIGGFYVAGVLVSLFFLIILGVIVTLVAPDGMLLRVVVAYMATALAVLFWQLAGTAVHIDLRLAKGLAADGDVAATFD</sequence>
<dbReference type="Proteomes" id="UP001228905">
    <property type="component" value="Unassembled WGS sequence"/>
</dbReference>
<feature type="transmembrane region" description="Helical" evidence="1">
    <location>
        <begin position="146"/>
        <end position="173"/>
    </location>
</feature>
<feature type="transmembrane region" description="Helical" evidence="1">
    <location>
        <begin position="185"/>
        <end position="211"/>
    </location>
</feature>
<comment type="caution">
    <text evidence="2">The sequence shown here is derived from an EMBL/GenBank/DDBJ whole genome shotgun (WGS) entry which is preliminary data.</text>
</comment>
<keyword evidence="1" id="KW-0812">Transmembrane</keyword>
<dbReference type="RefSeq" id="WP_307351410.1">
    <property type="nucleotide sequence ID" value="NZ_JAUSVS010000008.1"/>
</dbReference>
<name>A0ABU0IWP8_9CAUL</name>
<evidence type="ECO:0000313" key="2">
    <source>
        <dbReference type="EMBL" id="MDQ0465795.1"/>
    </source>
</evidence>
<evidence type="ECO:0008006" key="4">
    <source>
        <dbReference type="Google" id="ProtNLM"/>
    </source>
</evidence>
<accession>A0ABU0IWP8</accession>
<keyword evidence="1" id="KW-0472">Membrane</keyword>
<feature type="transmembrane region" description="Helical" evidence="1">
    <location>
        <begin position="28"/>
        <end position="44"/>
    </location>
</feature>
<reference evidence="2 3" key="1">
    <citation type="submission" date="2023-07" db="EMBL/GenBank/DDBJ databases">
        <title>Genomic Encyclopedia of Type Strains, Phase IV (KMG-IV): sequencing the most valuable type-strain genomes for metagenomic binning, comparative biology and taxonomic classification.</title>
        <authorList>
            <person name="Goeker M."/>
        </authorList>
    </citation>
    <scope>NUCLEOTIDE SEQUENCE [LARGE SCALE GENOMIC DNA]</scope>
    <source>
        <strain evidence="2 3">DSM 18695</strain>
    </source>
</reference>
<gene>
    <name evidence="2" type="ORF">QO010_003587</name>
</gene>
<feature type="transmembrane region" description="Helical" evidence="1">
    <location>
        <begin position="106"/>
        <end position="126"/>
    </location>
</feature>
<keyword evidence="3" id="KW-1185">Reference proteome</keyword>
<feature type="transmembrane region" description="Helical" evidence="1">
    <location>
        <begin position="217"/>
        <end position="238"/>
    </location>
</feature>